<dbReference type="InterPro" id="IPR036475">
    <property type="entry name" value="Mitogen_Ypm_sf"/>
</dbReference>
<evidence type="ECO:0000256" key="1">
    <source>
        <dbReference type="SAM" id="SignalP"/>
    </source>
</evidence>
<evidence type="ECO:0000313" key="2">
    <source>
        <dbReference type="EMBL" id="AAL02230.1"/>
    </source>
</evidence>
<organism evidence="2">
    <name type="scientific">Yersinia pseudotuberculosis</name>
    <dbReference type="NCBI Taxonomy" id="633"/>
    <lineage>
        <taxon>Bacteria</taxon>
        <taxon>Pseudomonadati</taxon>
        <taxon>Pseudomonadota</taxon>
        <taxon>Gammaproteobacteria</taxon>
        <taxon>Enterobacterales</taxon>
        <taxon>Yersiniaceae</taxon>
        <taxon>Yersinia</taxon>
    </lineage>
</organism>
<dbReference type="SUPFAM" id="SSF101606">
    <property type="entry name" value="Superantigen (mitogen) Ypm"/>
    <property type="match status" value="1"/>
</dbReference>
<dbReference type="Pfam" id="PF09144">
    <property type="entry name" value="YpM"/>
    <property type="match status" value="1"/>
</dbReference>
<dbReference type="InterPro" id="IPR015227">
    <property type="entry name" value="Mitogen_YERPS"/>
</dbReference>
<feature type="signal peptide" evidence="1">
    <location>
        <begin position="1"/>
        <end position="20"/>
    </location>
</feature>
<sequence>MKNKLLSLLTFTLFSGVALATDYDNTLNSIPSLRIPNIATYTGTIQGKGEVCIIGNKEGKTRGGELYAVLYSTNVNADMTLILLRNVGGNGWGEIKRNDIDKPLKYEDYYTSGLSWIWKIKNNSSETSNYSLDATVHDDKEDSDVLTKCPV</sequence>
<dbReference type="EMBL" id="AF414083">
    <property type="protein sequence ID" value="AAL02230.1"/>
    <property type="molecule type" value="Genomic_DNA"/>
</dbReference>
<name>Q93C63_YERPU</name>
<accession>Q93C63</accession>
<protein>
    <submittedName>
        <fullName evidence="2">Superantigen YPMc</fullName>
    </submittedName>
</protein>
<dbReference type="Gene3D" id="2.60.120.510">
    <property type="entry name" value="Mitogen Ypm"/>
    <property type="match status" value="1"/>
</dbReference>
<dbReference type="AlphaFoldDB" id="Q93C63"/>
<dbReference type="SMR" id="Q93C63"/>
<feature type="chain" id="PRO_5009973443" evidence="1">
    <location>
        <begin position="21"/>
        <end position="151"/>
    </location>
</feature>
<dbReference type="RefSeq" id="WP_157185917.1">
    <property type="nucleotide sequence ID" value="NZ_CGGB01000006.1"/>
</dbReference>
<proteinExistence type="predicted"/>
<reference evidence="2" key="1">
    <citation type="journal article" date="2002" name="J. Bacteriol.">
        <title>The superantigen gene ypm is located in an unstable chromosomal locus of Yersinia pseudotuberculosis.</title>
        <authorList>
            <person name="Carnoy C."/>
            <person name="Floquet S."/>
            <person name="Marceau M."/>
            <person name="Sebbane F."/>
            <person name="Haentjens-Herwegh S."/>
            <person name="Devalckenaere A."/>
            <person name="Simonet M."/>
        </authorList>
    </citation>
    <scope>NUCLEOTIDE SEQUENCE</scope>
    <source>
        <strain evidence="2">YPT1</strain>
    </source>
</reference>
<keyword evidence="1" id="KW-0732">Signal</keyword>